<dbReference type="InterPro" id="IPR010982">
    <property type="entry name" value="Lambda_DNA-bd_dom_sf"/>
</dbReference>
<organism evidence="2 3">
    <name type="scientific">Clostridium tertium</name>
    <dbReference type="NCBI Taxonomy" id="1559"/>
    <lineage>
        <taxon>Bacteria</taxon>
        <taxon>Bacillati</taxon>
        <taxon>Bacillota</taxon>
        <taxon>Clostridia</taxon>
        <taxon>Eubacteriales</taxon>
        <taxon>Clostridiaceae</taxon>
        <taxon>Clostridium</taxon>
    </lineage>
</organism>
<dbReference type="CDD" id="cd00093">
    <property type="entry name" value="HTH_XRE"/>
    <property type="match status" value="1"/>
</dbReference>
<dbReference type="Pfam" id="PF01381">
    <property type="entry name" value="HTH_3"/>
    <property type="match status" value="1"/>
</dbReference>
<feature type="domain" description="HTH cro/C1-type" evidence="1">
    <location>
        <begin position="2"/>
        <end position="56"/>
    </location>
</feature>
<evidence type="ECO:0000313" key="3">
    <source>
        <dbReference type="Proteomes" id="UP001141183"/>
    </source>
</evidence>
<accession>A0A9X4B431</accession>
<dbReference type="SUPFAM" id="SSF47413">
    <property type="entry name" value="lambda repressor-like DNA-binding domains"/>
    <property type="match status" value="1"/>
</dbReference>
<dbReference type="PROSITE" id="PS50943">
    <property type="entry name" value="HTH_CROC1"/>
    <property type="match status" value="1"/>
</dbReference>
<dbReference type="RefSeq" id="WP_272470706.1">
    <property type="nucleotide sequence ID" value="NZ_JAMRYU010000027.1"/>
</dbReference>
<comment type="caution">
    <text evidence="2">The sequence shown here is derived from an EMBL/GenBank/DDBJ whole genome shotgun (WGS) entry which is preliminary data.</text>
</comment>
<evidence type="ECO:0000259" key="1">
    <source>
        <dbReference type="PROSITE" id="PS50943"/>
    </source>
</evidence>
<dbReference type="InterPro" id="IPR001387">
    <property type="entry name" value="Cro/C1-type_HTH"/>
</dbReference>
<reference evidence="2" key="1">
    <citation type="submission" date="2022-05" db="EMBL/GenBank/DDBJ databases">
        <title>Draft genome sequence of Clostridium tertium strain CP3 isolated from Peru.</title>
        <authorList>
            <person name="Hurtado R."/>
            <person name="Lima L."/>
            <person name="Sousa T."/>
            <person name="Jaiswal A.K."/>
            <person name="Tiwari S."/>
            <person name="Maturrano L."/>
            <person name="Brenig B."/>
            <person name="Azevedo V."/>
        </authorList>
    </citation>
    <scope>NUCLEOTIDE SEQUENCE</scope>
    <source>
        <strain evidence="2">CP3</strain>
    </source>
</reference>
<sequence length="74" mass="9100">MFKDIREKKGFSTKYVADKLNIKINTLYKYEEFYSMPSAPILLKMQQIYKCTNEELLEAYKYARRIYDERKNKR</sequence>
<keyword evidence="3" id="KW-1185">Reference proteome</keyword>
<dbReference type="Gene3D" id="1.10.260.40">
    <property type="entry name" value="lambda repressor-like DNA-binding domains"/>
    <property type="match status" value="1"/>
</dbReference>
<proteinExistence type="predicted"/>
<dbReference type="EMBL" id="JAMRYU010000027">
    <property type="protein sequence ID" value="MDC4242241.1"/>
    <property type="molecule type" value="Genomic_DNA"/>
</dbReference>
<dbReference type="SMART" id="SM00530">
    <property type="entry name" value="HTH_XRE"/>
    <property type="match status" value="1"/>
</dbReference>
<protein>
    <submittedName>
        <fullName evidence="2">Helix-turn-helix domain-containing protein</fullName>
    </submittedName>
</protein>
<dbReference type="Proteomes" id="UP001141183">
    <property type="component" value="Unassembled WGS sequence"/>
</dbReference>
<dbReference type="GO" id="GO:0003677">
    <property type="term" value="F:DNA binding"/>
    <property type="evidence" value="ECO:0007669"/>
    <property type="project" value="InterPro"/>
</dbReference>
<dbReference type="AlphaFoldDB" id="A0A9X4B431"/>
<gene>
    <name evidence="2" type="ORF">NE398_19095</name>
</gene>
<evidence type="ECO:0000313" key="2">
    <source>
        <dbReference type="EMBL" id="MDC4242241.1"/>
    </source>
</evidence>
<name>A0A9X4B431_9CLOT</name>